<proteinExistence type="predicted"/>
<dbReference type="EMBL" id="LGUP01000394">
    <property type="protein sequence ID" value="KOG10259.1"/>
    <property type="molecule type" value="Genomic_DNA"/>
</dbReference>
<dbReference type="AlphaFoldDB" id="A0A0L8J9R7"/>
<sequence>MATSKKLNDYSYDPESIWEGAELLLNRCEYVTEIFGILWAELYNDVEGWKGQSAHAFSEACKSAQEKVEVVNDWLISAARHLMLIGFEVRDDDDAIARMFNK</sequence>
<reference evidence="1 2" key="1">
    <citation type="submission" date="2015-06" db="EMBL/GenBank/DDBJ databases">
        <authorList>
            <person name="Hoefler B.C."/>
            <person name="Straight P.D."/>
        </authorList>
    </citation>
    <scope>NUCLEOTIDE SEQUENCE [LARGE SCALE GENOMIC DNA]</scope>
    <source>
        <strain evidence="1 2">NRRL 3427</strain>
    </source>
</reference>
<dbReference type="Proteomes" id="UP000037023">
    <property type="component" value="Unassembled WGS sequence"/>
</dbReference>
<comment type="caution">
    <text evidence="1">The sequence shown here is derived from an EMBL/GenBank/DDBJ whole genome shotgun (WGS) entry which is preliminary data.</text>
</comment>
<protein>
    <submittedName>
        <fullName evidence="1">Uncharacterized protein</fullName>
    </submittedName>
</protein>
<dbReference type="InterPro" id="IPR036689">
    <property type="entry name" value="ESAT-6-like_sf"/>
</dbReference>
<evidence type="ECO:0000313" key="2">
    <source>
        <dbReference type="Proteomes" id="UP000037023"/>
    </source>
</evidence>
<gene>
    <name evidence="1" type="ORF">ADK34_35555</name>
</gene>
<dbReference type="PATRIC" id="fig|1938.6.peg.7675"/>
<organism evidence="1 2">
    <name type="scientific">Streptomyces viridochromogenes</name>
    <dbReference type="NCBI Taxonomy" id="1938"/>
    <lineage>
        <taxon>Bacteria</taxon>
        <taxon>Bacillati</taxon>
        <taxon>Actinomycetota</taxon>
        <taxon>Actinomycetes</taxon>
        <taxon>Kitasatosporales</taxon>
        <taxon>Streptomycetaceae</taxon>
        <taxon>Streptomyces</taxon>
    </lineage>
</organism>
<dbReference type="RefSeq" id="WP_033210962.1">
    <property type="nucleotide sequence ID" value="NZ_LGUP01000394.1"/>
</dbReference>
<accession>A0A0L8J9R7</accession>
<evidence type="ECO:0000313" key="1">
    <source>
        <dbReference type="EMBL" id="KOG10259.1"/>
    </source>
</evidence>
<dbReference type="SUPFAM" id="SSF140453">
    <property type="entry name" value="EsxAB dimer-like"/>
    <property type="match status" value="1"/>
</dbReference>
<name>A0A0L8J9R7_STRVR</name>